<dbReference type="AlphaFoldDB" id="V5HEC8"/>
<evidence type="ECO:0000256" key="1">
    <source>
        <dbReference type="SAM" id="SignalP"/>
    </source>
</evidence>
<dbReference type="EMBL" id="GANP01012655">
    <property type="protein sequence ID" value="JAB71813.1"/>
    <property type="molecule type" value="mRNA"/>
</dbReference>
<dbReference type="InterPro" id="IPR002970">
    <property type="entry name" value="Tick_his-bd"/>
</dbReference>
<dbReference type="InterPro" id="IPR012674">
    <property type="entry name" value="Calycin"/>
</dbReference>
<dbReference type="GO" id="GO:0030682">
    <property type="term" value="P:symbiont-mediated perturbation of host defenses"/>
    <property type="evidence" value="ECO:0007669"/>
    <property type="project" value="InterPro"/>
</dbReference>
<accession>V5HEC8</accession>
<dbReference type="Pfam" id="PF02098">
    <property type="entry name" value="His_binding"/>
    <property type="match status" value="1"/>
</dbReference>
<dbReference type="SUPFAM" id="SSF50814">
    <property type="entry name" value="Lipocalins"/>
    <property type="match status" value="1"/>
</dbReference>
<sequence length="204" mass="23604">MFVLVCAAATIIACRGAFALSNEDKTQVEVHNDSRRLLFSNQTFYLLYRNVKSDSDFGGEAPCAQIRHIEGLEKRRNVSVLGMEFYIHERRGHINQHYVVLTPNKSRAISPHDDAMALLTLASPFRPETHYHLLFTDYMSCFTVRRPLDDVYQVWAIGRPSLTNKYENCHSAYKQHSDIPGCSVERPRYDVFNDTLCCRQRRIE</sequence>
<proteinExistence type="evidence at transcript level"/>
<organism evidence="2">
    <name type="scientific">Ixodes ricinus</name>
    <name type="common">Common tick</name>
    <name type="synonym">Acarus ricinus</name>
    <dbReference type="NCBI Taxonomy" id="34613"/>
    <lineage>
        <taxon>Eukaryota</taxon>
        <taxon>Metazoa</taxon>
        <taxon>Ecdysozoa</taxon>
        <taxon>Arthropoda</taxon>
        <taxon>Chelicerata</taxon>
        <taxon>Arachnida</taxon>
        <taxon>Acari</taxon>
        <taxon>Parasitiformes</taxon>
        <taxon>Ixodida</taxon>
        <taxon>Ixodoidea</taxon>
        <taxon>Ixodidae</taxon>
        <taxon>Ixodinae</taxon>
        <taxon>Ixodes</taxon>
    </lineage>
</organism>
<dbReference type="GO" id="GO:0043176">
    <property type="term" value="F:amine binding"/>
    <property type="evidence" value="ECO:0007669"/>
    <property type="project" value="InterPro"/>
</dbReference>
<evidence type="ECO:0000313" key="2">
    <source>
        <dbReference type="EMBL" id="JAB71813.1"/>
    </source>
</evidence>
<feature type="chain" id="PRO_5004735050" evidence="1">
    <location>
        <begin position="20"/>
        <end position="204"/>
    </location>
</feature>
<keyword evidence="1" id="KW-0732">Signal</keyword>
<name>V5HEC8_IXORI</name>
<protein>
    <submittedName>
        <fullName evidence="2">Putative secreted histamine binding protein of 20.0 kDa</fullName>
    </submittedName>
</protein>
<dbReference type="Gene3D" id="2.40.128.20">
    <property type="match status" value="1"/>
</dbReference>
<reference evidence="2" key="1">
    <citation type="journal article" date="2015" name="Sci. Rep.">
        <title>Tissue- and time-dependent transcription in Ixodes ricinus salivary glands and midguts when blood feeding on the vertebrate host.</title>
        <authorList>
            <person name="Kotsyfakis M."/>
            <person name="Schwarz A."/>
            <person name="Erhart J."/>
            <person name="Ribeiro J.M."/>
        </authorList>
    </citation>
    <scope>NUCLEOTIDE SEQUENCE</scope>
    <source>
        <tissue evidence="2">Salivary gland and midgut</tissue>
    </source>
</reference>
<feature type="signal peptide" evidence="1">
    <location>
        <begin position="1"/>
        <end position="19"/>
    </location>
</feature>